<accession>A0ABV7Q218</accession>
<evidence type="ECO:0000256" key="1">
    <source>
        <dbReference type="SAM" id="MobiDB-lite"/>
    </source>
</evidence>
<feature type="region of interest" description="Disordered" evidence="1">
    <location>
        <begin position="259"/>
        <end position="280"/>
    </location>
</feature>
<sequence length="619" mass="65756">MAPLRPRIALAAAALIAPLAWPASAAAEPLQDTVLSVGHVDAMQVYMNGDDLDLRVKDDTGNTTRYHDPADVRLQVLPEAEQPIPSGDTWSFIGEAGEPMWMLPLTQDPNLLWPGWSTEPLAKGQFANDELSLGLTDVSGPGDVVLWSVRNFGEPVPYFSTRDGLPDTIDLNVPSHVHSYWAFTAPGAYTLTWEVTGTLADGTPVSTGEIEYRWHVGELTDEPPTDPTDPDPDPEAPDESDLEGRLVLDEGHTDVMSVHRDGDRLDLQTKDGTRLHDPADVYRDPDDVVFHAAPASQTTLGEQFAGPGYDQVGDPGDTRWLLPDTEKDGVLFAGWETNAIPKGELEGDAIDLSLTAFSGPGELVMLNVDDFGDASVKVDTQGALPQTIPTAARTHVHANWFFSEPGIYRLTWQAEAEAADGTALASEPQDYLFVVGEWPDEGTDPGDPDPDPDPDPDLSGTQTITAALDTDTGGLVLSVDPADRTVALPAMTLSADATRWTTEGALRPVTVTDTRSADPGWNATGQVSPFTSGDDEFSGAHLGWLPSLTRKGADQNVDPGPAVQGLMDDGPGLATSQLLASAASGAGNGTAVLQAELSLDLPTDVESGTYTALVTFTAI</sequence>
<protein>
    <submittedName>
        <fullName evidence="3">Choice-of-anchor M domain-containing protein</fullName>
    </submittedName>
</protein>
<keyword evidence="2" id="KW-0732">Signal</keyword>
<dbReference type="NCBIfam" id="NF038134">
    <property type="entry name" value="choice_anch_M"/>
    <property type="match status" value="2"/>
</dbReference>
<evidence type="ECO:0000313" key="4">
    <source>
        <dbReference type="Proteomes" id="UP001595712"/>
    </source>
</evidence>
<feature type="region of interest" description="Disordered" evidence="1">
    <location>
        <begin position="436"/>
        <end position="461"/>
    </location>
</feature>
<organism evidence="3 4">
    <name type="scientific">Glycomyces rhizosphaerae</name>
    <dbReference type="NCBI Taxonomy" id="2054422"/>
    <lineage>
        <taxon>Bacteria</taxon>
        <taxon>Bacillati</taxon>
        <taxon>Actinomycetota</taxon>
        <taxon>Actinomycetes</taxon>
        <taxon>Glycomycetales</taxon>
        <taxon>Glycomycetaceae</taxon>
        <taxon>Glycomyces</taxon>
    </lineage>
</organism>
<evidence type="ECO:0000313" key="3">
    <source>
        <dbReference type="EMBL" id="MFC3494705.1"/>
    </source>
</evidence>
<feature type="chain" id="PRO_5047460078" evidence="2">
    <location>
        <begin position="26"/>
        <end position="619"/>
    </location>
</feature>
<dbReference type="EMBL" id="JBHRWO010000020">
    <property type="protein sequence ID" value="MFC3494705.1"/>
    <property type="molecule type" value="Genomic_DNA"/>
</dbReference>
<feature type="signal peptide" evidence="2">
    <location>
        <begin position="1"/>
        <end position="25"/>
    </location>
</feature>
<feature type="region of interest" description="Disordered" evidence="1">
    <location>
        <begin position="216"/>
        <end position="241"/>
    </location>
</feature>
<name>A0ABV7Q218_9ACTN</name>
<comment type="caution">
    <text evidence="3">The sequence shown here is derived from an EMBL/GenBank/DDBJ whole genome shotgun (WGS) entry which is preliminary data.</text>
</comment>
<feature type="compositionally biased region" description="Acidic residues" evidence="1">
    <location>
        <begin position="438"/>
        <end position="456"/>
    </location>
</feature>
<proteinExistence type="predicted"/>
<reference evidence="4" key="1">
    <citation type="journal article" date="2019" name="Int. J. Syst. Evol. Microbiol.">
        <title>The Global Catalogue of Microorganisms (GCM) 10K type strain sequencing project: providing services to taxonomists for standard genome sequencing and annotation.</title>
        <authorList>
            <consortium name="The Broad Institute Genomics Platform"/>
            <consortium name="The Broad Institute Genome Sequencing Center for Infectious Disease"/>
            <person name="Wu L."/>
            <person name="Ma J."/>
        </authorList>
    </citation>
    <scope>NUCLEOTIDE SEQUENCE [LARGE SCALE GENOMIC DNA]</scope>
    <source>
        <strain evidence="4">CGMCC 4.7396</strain>
    </source>
</reference>
<feature type="compositionally biased region" description="Acidic residues" evidence="1">
    <location>
        <begin position="219"/>
        <end position="241"/>
    </location>
</feature>
<dbReference type="NCBIfam" id="TIGR03769">
    <property type="entry name" value="P_ac_wall_RPT"/>
    <property type="match status" value="2"/>
</dbReference>
<dbReference type="Proteomes" id="UP001595712">
    <property type="component" value="Unassembled WGS sequence"/>
</dbReference>
<dbReference type="InterPro" id="IPR022435">
    <property type="entry name" value="Surface-anchored_actinobac"/>
</dbReference>
<keyword evidence="4" id="KW-1185">Reference proteome</keyword>
<dbReference type="RefSeq" id="WP_387978689.1">
    <property type="nucleotide sequence ID" value="NZ_JBHRWO010000020.1"/>
</dbReference>
<evidence type="ECO:0000256" key="2">
    <source>
        <dbReference type="SAM" id="SignalP"/>
    </source>
</evidence>
<gene>
    <name evidence="3" type="ORF">ACFO8M_19650</name>
</gene>